<keyword evidence="2" id="KW-0472">Membrane</keyword>
<feature type="transmembrane region" description="Helical" evidence="2">
    <location>
        <begin position="69"/>
        <end position="97"/>
    </location>
</feature>
<feature type="region of interest" description="Disordered" evidence="1">
    <location>
        <begin position="370"/>
        <end position="403"/>
    </location>
</feature>
<keyword evidence="2" id="KW-0812">Transmembrane</keyword>
<gene>
    <name evidence="3" type="ORF">HMN09_00018600</name>
</gene>
<accession>A0A8H6TTB7</accession>
<keyword evidence="4" id="KW-1185">Reference proteome</keyword>
<dbReference type="AlphaFoldDB" id="A0A8H6TTB7"/>
<feature type="compositionally biased region" description="Low complexity" evidence="1">
    <location>
        <begin position="370"/>
        <end position="398"/>
    </location>
</feature>
<dbReference type="EMBL" id="JACAZE010000001">
    <property type="protein sequence ID" value="KAF7322406.1"/>
    <property type="molecule type" value="Genomic_DNA"/>
</dbReference>
<dbReference type="Proteomes" id="UP000613580">
    <property type="component" value="Unassembled WGS sequence"/>
</dbReference>
<dbReference type="OrthoDB" id="3357029at2759"/>
<organism evidence="3 4">
    <name type="scientific">Mycena chlorophos</name>
    <name type="common">Agaric fungus</name>
    <name type="synonym">Agaricus chlorophos</name>
    <dbReference type="NCBI Taxonomy" id="658473"/>
    <lineage>
        <taxon>Eukaryota</taxon>
        <taxon>Fungi</taxon>
        <taxon>Dikarya</taxon>
        <taxon>Basidiomycota</taxon>
        <taxon>Agaricomycotina</taxon>
        <taxon>Agaricomycetes</taxon>
        <taxon>Agaricomycetidae</taxon>
        <taxon>Agaricales</taxon>
        <taxon>Marasmiineae</taxon>
        <taxon>Mycenaceae</taxon>
        <taxon>Mycena</taxon>
    </lineage>
</organism>
<evidence type="ECO:0000256" key="2">
    <source>
        <dbReference type="SAM" id="Phobius"/>
    </source>
</evidence>
<evidence type="ECO:0000313" key="3">
    <source>
        <dbReference type="EMBL" id="KAF7322406.1"/>
    </source>
</evidence>
<sequence length="682" mass="72431">MAPSSLPKLKVNVDIEKTLPDAPALLTPQRKDRRASPLPFATKRTKKEPRLTFNKRGRAAPLGRMRWTFALPALFVAILVLGVATVLLLFVVVLGRVPSASINDPSSIYVSHPPTRLLLGLTISTISTHIVAISVPVLVSVVAYCVAGKWLEEQELPNPPRVVLPSPLQYGLMVKMLTTSSIGSVIQAGQYLHSSNGRVRTPRAFHMALGLTSLILGLSFSLILADVWLHAAVSIVPGGAFFPNGFSSLNVVFNESVCADVQGSSCLNDTAGWAATQPWIVEKGLLVAANETSDLLVTTLASNSTGDLALVIPRSAPLFGIQLSTFGVAAQCVNLTPNCTSAANPPSLCDAATRVVQPSASASPSASVSASASASASPSTSSAAPSSSSSTTSLRATSGPNANPQTVVMQLEWPETDISLANDVATKSSNGDIRSWASCELSFYNVTFQQQPGSHGDPPQLTLASPAFANIMQGALLSQVGNLQLLSNLEATMFYAADEASALAAMNREVARVTLALFSGTLELQATTTTPSPHSHSDFFNAPPSLQTTGSLGRYPIAPLTIYLVLVYSYALTAFGIYLYAACLRAPIIRGPNRFPATANAAQLAQLRLTDPLAQIAALYPSPGQPAAPEDLQELFLEEEDVPRLDLGIRFVQRESEEFLPQQPVFGAHRRLRPWARSTFDI</sequence>
<feature type="transmembrane region" description="Helical" evidence="2">
    <location>
        <begin position="117"/>
        <end position="150"/>
    </location>
</feature>
<proteinExistence type="predicted"/>
<evidence type="ECO:0000313" key="4">
    <source>
        <dbReference type="Proteomes" id="UP000613580"/>
    </source>
</evidence>
<feature type="transmembrane region" description="Helical" evidence="2">
    <location>
        <begin position="560"/>
        <end position="581"/>
    </location>
</feature>
<name>A0A8H6TTB7_MYCCL</name>
<feature type="transmembrane region" description="Helical" evidence="2">
    <location>
        <begin position="204"/>
        <end position="229"/>
    </location>
</feature>
<reference evidence="3" key="1">
    <citation type="submission" date="2020-05" db="EMBL/GenBank/DDBJ databases">
        <title>Mycena genomes resolve the evolution of fungal bioluminescence.</title>
        <authorList>
            <person name="Tsai I.J."/>
        </authorList>
    </citation>
    <scope>NUCLEOTIDE SEQUENCE</scope>
    <source>
        <strain evidence="3">110903Hualien_Pintung</strain>
    </source>
</reference>
<keyword evidence="2" id="KW-1133">Transmembrane helix</keyword>
<evidence type="ECO:0000256" key="1">
    <source>
        <dbReference type="SAM" id="MobiDB-lite"/>
    </source>
</evidence>
<protein>
    <submittedName>
        <fullName evidence="3">Uncharacterized protein</fullName>
    </submittedName>
</protein>
<comment type="caution">
    <text evidence="3">The sequence shown here is derived from an EMBL/GenBank/DDBJ whole genome shotgun (WGS) entry which is preliminary data.</text>
</comment>